<evidence type="ECO:0000313" key="2">
    <source>
        <dbReference type="EMBL" id="EGA64058.1"/>
    </source>
</evidence>
<organism evidence="2 3">
    <name type="scientific">Vibrio brasiliensis LMG 20546</name>
    <dbReference type="NCBI Taxonomy" id="945543"/>
    <lineage>
        <taxon>Bacteria</taxon>
        <taxon>Pseudomonadati</taxon>
        <taxon>Pseudomonadota</taxon>
        <taxon>Gammaproteobacteria</taxon>
        <taxon>Vibrionales</taxon>
        <taxon>Vibrionaceae</taxon>
        <taxon>Vibrio</taxon>
        <taxon>Vibrio oreintalis group</taxon>
    </lineage>
</organism>
<dbReference type="OrthoDB" id="9812349at2"/>
<dbReference type="EMBL" id="AEVS01000101">
    <property type="protein sequence ID" value="EGA64058.1"/>
    <property type="molecule type" value="Genomic_DNA"/>
</dbReference>
<comment type="caution">
    <text evidence="2">The sequence shown here is derived from an EMBL/GenBank/DDBJ whole genome shotgun (WGS) entry which is preliminary data.</text>
</comment>
<keyword evidence="3" id="KW-1185">Reference proteome</keyword>
<dbReference type="RefSeq" id="WP_006881141.1">
    <property type="nucleotide sequence ID" value="NZ_AEVS01000101.1"/>
</dbReference>
<evidence type="ECO:0008006" key="4">
    <source>
        <dbReference type="Google" id="ProtNLM"/>
    </source>
</evidence>
<feature type="transmembrane region" description="Helical" evidence="1">
    <location>
        <begin position="23"/>
        <end position="42"/>
    </location>
</feature>
<proteinExistence type="predicted"/>
<dbReference type="AlphaFoldDB" id="E8LZ72"/>
<dbReference type="PANTHER" id="PTHR34980:SF2">
    <property type="entry name" value="INNER MEMBRANE PROTEIN YHAH-RELATED"/>
    <property type="match status" value="1"/>
</dbReference>
<reference evidence="2 3" key="1">
    <citation type="journal article" date="2012" name="Int. J. Syst. Evol. Microbiol.">
        <title>Vibrio caribbeanicus sp. nov., isolated from the marine sponge Scleritoderma cyanea.</title>
        <authorList>
            <person name="Hoffmann M."/>
            <person name="Monday S.R."/>
            <person name="Allard M.W."/>
            <person name="Strain E.A."/>
            <person name="Whittaker P."/>
            <person name="Naum M."/>
            <person name="McCarthy P.J."/>
            <person name="Lopez J.V."/>
            <person name="Fischer M."/>
            <person name="Brown E.W."/>
        </authorList>
    </citation>
    <scope>NUCLEOTIDE SEQUENCE [LARGE SCALE GENOMIC DNA]</scope>
    <source>
        <strain evidence="2 3">LMG 20546</strain>
    </source>
</reference>
<evidence type="ECO:0000313" key="3">
    <source>
        <dbReference type="Proteomes" id="UP000004371"/>
    </source>
</evidence>
<dbReference type="PANTHER" id="PTHR34980">
    <property type="entry name" value="INNER MEMBRANE PROTEIN-RELATED-RELATED"/>
    <property type="match status" value="1"/>
</dbReference>
<accession>E8LZ72</accession>
<dbReference type="Proteomes" id="UP000004371">
    <property type="component" value="Unassembled WGS sequence"/>
</dbReference>
<dbReference type="eggNOG" id="COG3152">
    <property type="taxonomic scope" value="Bacteria"/>
</dbReference>
<gene>
    <name evidence="2" type="ORF">VIBR0546_06192</name>
</gene>
<evidence type="ECO:0000256" key="1">
    <source>
        <dbReference type="SAM" id="Phobius"/>
    </source>
</evidence>
<protein>
    <recommendedName>
        <fullName evidence="4">DUF805 domain-containing protein</fullName>
    </recommendedName>
</protein>
<name>E8LZ72_9VIBR</name>
<dbReference type="GO" id="GO:0005886">
    <property type="term" value="C:plasma membrane"/>
    <property type="evidence" value="ECO:0007669"/>
    <property type="project" value="TreeGrafter"/>
</dbReference>
<dbReference type="STRING" id="945543.VIBR0546_06192"/>
<feature type="transmembrane region" description="Helical" evidence="1">
    <location>
        <begin position="48"/>
        <end position="66"/>
    </location>
</feature>
<dbReference type="InterPro" id="IPR008523">
    <property type="entry name" value="DUF805"/>
</dbReference>
<keyword evidence="1" id="KW-1133">Transmembrane helix</keyword>
<keyword evidence="1" id="KW-0812">Transmembrane</keyword>
<sequence length="111" mass="12837">MKFYLLAWTRSFDFSGCSSRQEFWVFMMVHTLVSIGCIAIDIETNTGIWLDTIYSVLSLIPTLSVTVRRLHDINKSGYWGLVFLLPTIGPFWLVYLLVQPTKAHRCEEAYP</sequence>
<keyword evidence="1" id="KW-0472">Membrane</keyword>
<feature type="transmembrane region" description="Helical" evidence="1">
    <location>
        <begin position="78"/>
        <end position="98"/>
    </location>
</feature>
<dbReference type="Pfam" id="PF05656">
    <property type="entry name" value="DUF805"/>
    <property type="match status" value="1"/>
</dbReference>